<organism evidence="1 2">
    <name type="scientific">Vibrio maritimus</name>
    <dbReference type="NCBI Taxonomy" id="990268"/>
    <lineage>
        <taxon>Bacteria</taxon>
        <taxon>Pseudomonadati</taxon>
        <taxon>Pseudomonadota</taxon>
        <taxon>Gammaproteobacteria</taxon>
        <taxon>Vibrionales</taxon>
        <taxon>Vibrionaceae</taxon>
        <taxon>Vibrio</taxon>
    </lineage>
</organism>
<protein>
    <recommendedName>
        <fullName evidence="3">2-octaprenyl-3-methyl-6-methoxy-1,4-benzoquinol hydroxylase</fullName>
    </recommendedName>
</protein>
<evidence type="ECO:0000313" key="2">
    <source>
        <dbReference type="Proteomes" id="UP000029228"/>
    </source>
</evidence>
<proteinExistence type="predicted"/>
<keyword evidence="2" id="KW-1185">Reference proteome</keyword>
<dbReference type="AlphaFoldDB" id="A0A090RVC4"/>
<comment type="caution">
    <text evidence="1">The sequence shown here is derived from an EMBL/GenBank/DDBJ whole genome shotgun (WGS) entry which is preliminary data.</text>
</comment>
<evidence type="ECO:0000313" key="1">
    <source>
        <dbReference type="EMBL" id="GAL19390.1"/>
    </source>
</evidence>
<accession>A0A090RVC4</accession>
<name>A0A090RVC4_9VIBR</name>
<gene>
    <name evidence="1" type="ORF">JCM19235_746</name>
</gene>
<dbReference type="SUPFAM" id="SSF51905">
    <property type="entry name" value="FAD/NAD(P)-binding domain"/>
    <property type="match status" value="1"/>
</dbReference>
<reference evidence="1 2" key="2">
    <citation type="submission" date="2014-09" db="EMBL/GenBank/DDBJ databases">
        <authorList>
            <consortium name="NBRP consortium"/>
            <person name="Sawabe T."/>
            <person name="Meirelles P."/>
            <person name="Nakanishi M."/>
            <person name="Sayaka M."/>
            <person name="Hattori M."/>
            <person name="Ohkuma M."/>
        </authorList>
    </citation>
    <scope>NUCLEOTIDE SEQUENCE [LARGE SCALE GENOMIC DNA]</scope>
    <source>
        <strain evidence="2">JCM19235</strain>
    </source>
</reference>
<dbReference type="InterPro" id="IPR036188">
    <property type="entry name" value="FAD/NAD-bd_sf"/>
</dbReference>
<evidence type="ECO:0008006" key="3">
    <source>
        <dbReference type="Google" id="ProtNLM"/>
    </source>
</evidence>
<dbReference type="EMBL" id="BBMR01000004">
    <property type="protein sequence ID" value="GAL19390.1"/>
    <property type="molecule type" value="Genomic_DNA"/>
</dbReference>
<dbReference type="Gene3D" id="3.50.50.60">
    <property type="entry name" value="FAD/NAD(P)-binding domain"/>
    <property type="match status" value="1"/>
</dbReference>
<dbReference type="Proteomes" id="UP000029228">
    <property type="component" value="Unassembled WGS sequence"/>
</dbReference>
<reference evidence="1 2" key="1">
    <citation type="submission" date="2014-09" db="EMBL/GenBank/DDBJ databases">
        <title>Vibrio maritimus JCM 19235. (C45) whole genome shotgun sequence.</title>
        <authorList>
            <person name="Sawabe T."/>
            <person name="Meirelles P."/>
            <person name="Nakanishi M."/>
            <person name="Sayaka M."/>
            <person name="Hattori M."/>
            <person name="Ohkuma M."/>
        </authorList>
    </citation>
    <scope>NUCLEOTIDE SEQUENCE [LARGE SCALE GENOMIC DNA]</scope>
    <source>
        <strain evidence="2">JCM19235</strain>
    </source>
</reference>
<sequence length="40" mass="4274">MQSFDIAIVGGGMVGLALARASKTPEFESLLWKALNLPKI</sequence>